<evidence type="ECO:0000259" key="11">
    <source>
        <dbReference type="Pfam" id="PF07992"/>
    </source>
</evidence>
<dbReference type="GO" id="GO:0051536">
    <property type="term" value="F:iron-sulfur cluster binding"/>
    <property type="evidence" value="ECO:0007669"/>
    <property type="project" value="UniProtKB-KW"/>
</dbReference>
<dbReference type="InterPro" id="IPR013785">
    <property type="entry name" value="Aldolase_TIM"/>
</dbReference>
<dbReference type="Gene3D" id="3.20.20.70">
    <property type="entry name" value="Aldolase class I"/>
    <property type="match status" value="1"/>
</dbReference>
<name>A0A127F724_STEDE</name>
<dbReference type="AlphaFoldDB" id="A0A127F724"/>
<keyword evidence="13" id="KW-1185">Reference proteome</keyword>
<keyword evidence="6" id="KW-0479">Metal-binding</keyword>
<dbReference type="PRINTS" id="PR00368">
    <property type="entry name" value="FADPNR"/>
</dbReference>
<dbReference type="STRING" id="465721.ACG33_03805"/>
<evidence type="ECO:0000256" key="3">
    <source>
        <dbReference type="ARBA" id="ARBA00011048"/>
    </source>
</evidence>
<dbReference type="SUPFAM" id="SSF51905">
    <property type="entry name" value="FAD/NAD(P)-binding domain"/>
    <property type="match status" value="1"/>
</dbReference>
<evidence type="ECO:0000256" key="7">
    <source>
        <dbReference type="ARBA" id="ARBA00023002"/>
    </source>
</evidence>
<dbReference type="InterPro" id="IPR001155">
    <property type="entry name" value="OxRdtase_FMN_N"/>
</dbReference>
<proteinExistence type="inferred from homology"/>
<keyword evidence="7" id="KW-0560">Oxidoreductase</keyword>
<evidence type="ECO:0000256" key="2">
    <source>
        <dbReference type="ARBA" id="ARBA00001966"/>
    </source>
</evidence>
<dbReference type="GO" id="GO:0016491">
    <property type="term" value="F:oxidoreductase activity"/>
    <property type="evidence" value="ECO:0007669"/>
    <property type="project" value="UniProtKB-KW"/>
</dbReference>
<dbReference type="OrthoDB" id="8523426at2"/>
<comment type="cofactor">
    <cofactor evidence="1">
        <name>FMN</name>
        <dbReference type="ChEBI" id="CHEBI:58210"/>
    </cofactor>
</comment>
<dbReference type="CDD" id="cd02803">
    <property type="entry name" value="OYE_like_FMN_family"/>
    <property type="match status" value="1"/>
</dbReference>
<keyword evidence="9" id="KW-0411">Iron-sulfur</keyword>
<dbReference type="KEGG" id="sdf:ACG33_03805"/>
<dbReference type="SUPFAM" id="SSF51395">
    <property type="entry name" value="FMN-linked oxidoreductases"/>
    <property type="match status" value="1"/>
</dbReference>
<evidence type="ECO:0000256" key="1">
    <source>
        <dbReference type="ARBA" id="ARBA00001917"/>
    </source>
</evidence>
<dbReference type="PRINTS" id="PR00411">
    <property type="entry name" value="PNDRDTASEI"/>
</dbReference>
<protein>
    <submittedName>
        <fullName evidence="12">NADH:flavin oxidoreductase</fullName>
    </submittedName>
</protein>
<dbReference type="Gene3D" id="3.50.50.60">
    <property type="entry name" value="FAD/NAD(P)-binding domain"/>
    <property type="match status" value="1"/>
</dbReference>
<evidence type="ECO:0000259" key="10">
    <source>
        <dbReference type="Pfam" id="PF00724"/>
    </source>
</evidence>
<dbReference type="PANTHER" id="PTHR42917">
    <property type="entry name" value="2,4-DIENOYL-COA REDUCTASE"/>
    <property type="match status" value="1"/>
</dbReference>
<dbReference type="Pfam" id="PF07992">
    <property type="entry name" value="Pyr_redox_2"/>
    <property type="match status" value="1"/>
</dbReference>
<dbReference type="GO" id="GO:0046872">
    <property type="term" value="F:metal ion binding"/>
    <property type="evidence" value="ECO:0007669"/>
    <property type="project" value="UniProtKB-KW"/>
</dbReference>
<organism evidence="12 13">
    <name type="scientific">Steroidobacter denitrificans</name>
    <dbReference type="NCBI Taxonomy" id="465721"/>
    <lineage>
        <taxon>Bacteria</taxon>
        <taxon>Pseudomonadati</taxon>
        <taxon>Pseudomonadota</taxon>
        <taxon>Gammaproteobacteria</taxon>
        <taxon>Steroidobacterales</taxon>
        <taxon>Steroidobacteraceae</taxon>
        <taxon>Steroidobacter</taxon>
    </lineage>
</organism>
<dbReference type="GO" id="GO:0010181">
    <property type="term" value="F:FMN binding"/>
    <property type="evidence" value="ECO:0007669"/>
    <property type="project" value="InterPro"/>
</dbReference>
<keyword evidence="5" id="KW-0288">FMN</keyword>
<dbReference type="Gene3D" id="3.40.50.720">
    <property type="entry name" value="NAD(P)-binding Rossmann-like Domain"/>
    <property type="match status" value="1"/>
</dbReference>
<dbReference type="InterPro" id="IPR036188">
    <property type="entry name" value="FAD/NAD-bd_sf"/>
</dbReference>
<keyword evidence="8" id="KW-0408">Iron</keyword>
<dbReference type="EMBL" id="CP011971">
    <property type="protein sequence ID" value="AMN46243.1"/>
    <property type="molecule type" value="Genomic_DNA"/>
</dbReference>
<dbReference type="InterPro" id="IPR023753">
    <property type="entry name" value="FAD/NAD-binding_dom"/>
</dbReference>
<dbReference type="InterPro" id="IPR051793">
    <property type="entry name" value="NADH:flavin_oxidoreductase"/>
</dbReference>
<dbReference type="PATRIC" id="fig|465721.4.peg.814"/>
<keyword evidence="4" id="KW-0285">Flavoprotein</keyword>
<comment type="cofactor">
    <cofactor evidence="2">
        <name>[4Fe-4S] cluster</name>
        <dbReference type="ChEBI" id="CHEBI:49883"/>
    </cofactor>
</comment>
<dbReference type="Proteomes" id="UP000070250">
    <property type="component" value="Chromosome"/>
</dbReference>
<evidence type="ECO:0000256" key="5">
    <source>
        <dbReference type="ARBA" id="ARBA00022643"/>
    </source>
</evidence>
<evidence type="ECO:0000313" key="12">
    <source>
        <dbReference type="EMBL" id="AMN46243.1"/>
    </source>
</evidence>
<comment type="similarity">
    <text evidence="3">In the N-terminal section; belongs to the NADH:flavin oxidoreductase/NADH oxidase family.</text>
</comment>
<accession>A0A127F724</accession>
<evidence type="ECO:0000256" key="6">
    <source>
        <dbReference type="ARBA" id="ARBA00022723"/>
    </source>
</evidence>
<evidence type="ECO:0000313" key="13">
    <source>
        <dbReference type="Proteomes" id="UP000070250"/>
    </source>
</evidence>
<feature type="domain" description="NADH:flavin oxidoreductase/NADH oxidase N-terminal" evidence="10">
    <location>
        <begin position="9"/>
        <end position="365"/>
    </location>
</feature>
<dbReference type="PANTHER" id="PTHR42917:SF2">
    <property type="entry name" value="2,4-DIENOYL-COA REDUCTASE [(2E)-ENOYL-COA-PRODUCING]"/>
    <property type="match status" value="1"/>
</dbReference>
<gene>
    <name evidence="12" type="ORF">ACG33_03805</name>
</gene>
<evidence type="ECO:0000256" key="4">
    <source>
        <dbReference type="ARBA" id="ARBA00022630"/>
    </source>
</evidence>
<evidence type="ECO:0000256" key="8">
    <source>
        <dbReference type="ARBA" id="ARBA00023004"/>
    </source>
</evidence>
<reference evidence="12 13" key="1">
    <citation type="submission" date="2015-06" db="EMBL/GenBank/DDBJ databases">
        <title>A Comprehensive Approach to Explore the Metabolic and Phylogenetic Diversity of Bacterial Steroid Degradation in the Environment: Testosterone as an Example.</title>
        <authorList>
            <person name="Yang F.-C."/>
            <person name="Chen Y.-L."/>
            <person name="Yu C.-P."/>
            <person name="Tang S.-L."/>
            <person name="Wang P.-H."/>
            <person name="Ismail W."/>
            <person name="Wang C.-H."/>
            <person name="Yang C.-Y."/>
            <person name="Chiang Y.-R."/>
        </authorList>
    </citation>
    <scope>NUCLEOTIDE SEQUENCE [LARGE SCALE GENOMIC DNA]</scope>
    <source>
        <strain evidence="12 13">DSM 18526</strain>
    </source>
</reference>
<dbReference type="Pfam" id="PF00724">
    <property type="entry name" value="Oxidored_FMN"/>
    <property type="match status" value="1"/>
</dbReference>
<feature type="domain" description="FAD/NAD(P)-binding" evidence="11">
    <location>
        <begin position="414"/>
        <end position="687"/>
    </location>
</feature>
<evidence type="ECO:0000256" key="9">
    <source>
        <dbReference type="ARBA" id="ARBA00023014"/>
    </source>
</evidence>
<sequence length="715" mass="75416">MSASVSSHLLAPGTIGRLSLRNRIVVTAMGVNLAEQDGSCGERMIAYHAQQARGGAALIITGATGVALPTGTCLPRQTSISDDSCLAGLSALVQAVHAHGARLALQLQHAGLNSVVDMAEGRPLWTPSLPAASASDAQSMFLPQELAELAPATGKMPAVTFKIPTIDDIRQVVALFAAAAVRARKAGADAVEIHGAHGYLLGSFLSAYRNKRTDEYGGSLENRARFLLETIRAVKAAVGDDLAILCKLDSREVGSPGGITLEDALVTARMAQEAGADAITVTAYHNTDRGILHSASHTPHELAVNLPFAAAIKAAVRIPVIASGRVEPEVGDAAIAAGKLDFLAMGRKLLADPELPNKLAAGRAEDIRPCIYCYTCISAIYLRQSVRCAVNPRTGLEYRDPDPSISEPNTGPRHMVVIGGGPGGMEAARRLDLAGHRVTLLEQGNRLGGTLFLASLAYAANERLLNWLTRQLAASRVQIRLDTPATPDLIARLRPDAVIVATGAVRSMPPIPGSDLPHVFSGDDMRRLLLGSAGAMTKRRLGAGKAAAVRLAAALGLTSNLGLIRRTTRTWMPFGKNIVIIGGELVGLELAEFLGERKRRVSIVDEPPVMGAGLAYVRRIRLLTELREHGVQMFPAAANLRIDRHAVLFTDSDGGAREISADQVIVAKGATGDTQLADTLRRAGFNVRAIGDCTGVGYIEGAMRTAAEAVRELLA</sequence>
<dbReference type="RefSeq" id="WP_066918843.1">
    <property type="nucleotide sequence ID" value="NZ_CP011971.1"/>
</dbReference>